<organism evidence="2 3">
    <name type="scientific">Belliella pelovolcani</name>
    <dbReference type="NCBI Taxonomy" id="529505"/>
    <lineage>
        <taxon>Bacteria</taxon>
        <taxon>Pseudomonadati</taxon>
        <taxon>Bacteroidota</taxon>
        <taxon>Cytophagia</taxon>
        <taxon>Cytophagales</taxon>
        <taxon>Cyclobacteriaceae</taxon>
        <taxon>Belliella</taxon>
    </lineage>
</organism>
<dbReference type="EMBL" id="FTOP01000026">
    <property type="protein sequence ID" value="SIT17162.1"/>
    <property type="molecule type" value="Genomic_DNA"/>
</dbReference>
<feature type="transmembrane region" description="Helical" evidence="1">
    <location>
        <begin position="61"/>
        <end position="81"/>
    </location>
</feature>
<keyword evidence="1" id="KW-1133">Transmembrane helix</keyword>
<dbReference type="Proteomes" id="UP000186026">
    <property type="component" value="Unassembled WGS sequence"/>
</dbReference>
<gene>
    <name evidence="2" type="ORF">SAMN05421761_12617</name>
</gene>
<name>A0A1N7Q2T2_9BACT</name>
<evidence type="ECO:0000313" key="2">
    <source>
        <dbReference type="EMBL" id="SIT17162.1"/>
    </source>
</evidence>
<evidence type="ECO:0000313" key="3">
    <source>
        <dbReference type="Proteomes" id="UP000186026"/>
    </source>
</evidence>
<protein>
    <recommendedName>
        <fullName evidence="4">DUF2975 domain-containing protein</fullName>
    </recommendedName>
</protein>
<dbReference type="OrthoDB" id="9903213at2"/>
<dbReference type="STRING" id="529505.SAMN05421761_12617"/>
<keyword evidence="3" id="KW-1185">Reference proteome</keyword>
<sequence>MIDFNTLFQIKKDAISSIKSDSEGQLITSTWPNFLYTLFFILIPILVAVLPWFICIKLTEMASYISTGISIFTGLFFSLILNISSKIRIEKENINMDFDNFQRFKENMRQISNITQYLIILGILIMVVVFLNFLFNFNEYKIEAAFTSLALFLLIRFFVCLLFMLQRFYFVLRDEINNIL</sequence>
<dbReference type="AlphaFoldDB" id="A0A1N7Q2T2"/>
<feature type="transmembrane region" description="Helical" evidence="1">
    <location>
        <begin position="144"/>
        <end position="165"/>
    </location>
</feature>
<keyword evidence="1" id="KW-0812">Transmembrane</keyword>
<keyword evidence="1" id="KW-0472">Membrane</keyword>
<feature type="transmembrane region" description="Helical" evidence="1">
    <location>
        <begin position="34"/>
        <end position="55"/>
    </location>
</feature>
<proteinExistence type="predicted"/>
<reference evidence="3" key="1">
    <citation type="submission" date="2017-01" db="EMBL/GenBank/DDBJ databases">
        <authorList>
            <person name="Varghese N."/>
            <person name="Submissions S."/>
        </authorList>
    </citation>
    <scope>NUCLEOTIDE SEQUENCE [LARGE SCALE GENOMIC DNA]</scope>
    <source>
        <strain evidence="3">DSM 46698</strain>
    </source>
</reference>
<accession>A0A1N7Q2T2</accession>
<feature type="transmembrane region" description="Helical" evidence="1">
    <location>
        <begin position="117"/>
        <end position="138"/>
    </location>
</feature>
<evidence type="ECO:0008006" key="4">
    <source>
        <dbReference type="Google" id="ProtNLM"/>
    </source>
</evidence>
<evidence type="ECO:0000256" key="1">
    <source>
        <dbReference type="SAM" id="Phobius"/>
    </source>
</evidence>
<dbReference type="RefSeq" id="WP_076503092.1">
    <property type="nucleotide sequence ID" value="NZ_FTOP01000026.1"/>
</dbReference>